<sequence>MSSTRNDTSRWRAFRISHWLSVSADLRFDSQRDLRDIGARNIKIHPLNKFKYAKISGKENGSVKKGCVFATYSSLIGECRTAKNKYRTRLKQLIQWCGKVILFSSYFSICIH</sequence>
<feature type="domain" description="Strawberry notch AAA" evidence="1">
    <location>
        <begin position="18"/>
        <end position="99"/>
    </location>
</feature>
<reference evidence="3" key="1">
    <citation type="submission" date="2022-11" db="UniProtKB">
        <authorList>
            <consortium name="WormBaseParasite"/>
        </authorList>
    </citation>
    <scope>IDENTIFICATION</scope>
</reference>
<dbReference type="InterPro" id="IPR026741">
    <property type="entry name" value="SNO"/>
</dbReference>
<dbReference type="WBParaSite" id="PEQ_0000529901-mRNA-1">
    <property type="protein sequence ID" value="PEQ_0000529901-mRNA-1"/>
    <property type="gene ID" value="PEQ_0000529901"/>
</dbReference>
<evidence type="ECO:0000313" key="2">
    <source>
        <dbReference type="Proteomes" id="UP000887564"/>
    </source>
</evidence>
<dbReference type="InterPro" id="IPR039187">
    <property type="entry name" value="SNO_AAA"/>
</dbReference>
<accession>A0A914RTK0</accession>
<proteinExistence type="predicted"/>
<dbReference type="Pfam" id="PF13872">
    <property type="entry name" value="AAA_34"/>
    <property type="match status" value="1"/>
</dbReference>
<dbReference type="GO" id="GO:0042393">
    <property type="term" value="F:histone binding"/>
    <property type="evidence" value="ECO:0007669"/>
    <property type="project" value="TreeGrafter"/>
</dbReference>
<dbReference type="PANTHER" id="PTHR12706">
    <property type="entry name" value="STRAWBERRY NOTCH-RELATED"/>
    <property type="match status" value="1"/>
</dbReference>
<name>A0A914RTK0_PAREQ</name>
<evidence type="ECO:0000313" key="3">
    <source>
        <dbReference type="WBParaSite" id="PEQ_0000529901-mRNA-1"/>
    </source>
</evidence>
<organism evidence="2 3">
    <name type="scientific">Parascaris equorum</name>
    <name type="common">Equine roundworm</name>
    <dbReference type="NCBI Taxonomy" id="6256"/>
    <lineage>
        <taxon>Eukaryota</taxon>
        <taxon>Metazoa</taxon>
        <taxon>Ecdysozoa</taxon>
        <taxon>Nematoda</taxon>
        <taxon>Chromadorea</taxon>
        <taxon>Rhabditida</taxon>
        <taxon>Spirurina</taxon>
        <taxon>Ascaridomorpha</taxon>
        <taxon>Ascaridoidea</taxon>
        <taxon>Ascarididae</taxon>
        <taxon>Parascaris</taxon>
    </lineage>
</organism>
<keyword evidence="2" id="KW-1185">Reference proteome</keyword>
<dbReference type="Proteomes" id="UP000887564">
    <property type="component" value="Unplaced"/>
</dbReference>
<dbReference type="PANTHER" id="PTHR12706:SF30">
    <property type="entry name" value="PROTEIN STRAWBERRY NOTCH-RELATED"/>
    <property type="match status" value="1"/>
</dbReference>
<protein>
    <submittedName>
        <fullName evidence="3">Strawberry notch AAA domain-containing protein</fullName>
    </submittedName>
</protein>
<evidence type="ECO:0000259" key="1">
    <source>
        <dbReference type="Pfam" id="PF13872"/>
    </source>
</evidence>
<dbReference type="GO" id="GO:0031490">
    <property type="term" value="F:chromatin DNA binding"/>
    <property type="evidence" value="ECO:0007669"/>
    <property type="project" value="TreeGrafter"/>
</dbReference>
<dbReference type="GO" id="GO:0006355">
    <property type="term" value="P:regulation of DNA-templated transcription"/>
    <property type="evidence" value="ECO:0007669"/>
    <property type="project" value="InterPro"/>
</dbReference>
<dbReference type="AlphaFoldDB" id="A0A914RTK0"/>
<dbReference type="GO" id="GO:0005634">
    <property type="term" value="C:nucleus"/>
    <property type="evidence" value="ECO:0007669"/>
    <property type="project" value="TreeGrafter"/>
</dbReference>